<accession>F4NZ73</accession>
<dbReference type="RefSeq" id="XP_006677298.1">
    <property type="nucleotide sequence ID" value="XM_006677235.1"/>
</dbReference>
<evidence type="ECO:0000313" key="1">
    <source>
        <dbReference type="EMBL" id="EGF82148.1"/>
    </source>
</evidence>
<dbReference type="InParanoid" id="F4NZ73"/>
<protein>
    <submittedName>
        <fullName evidence="1">Uncharacterized protein</fullName>
    </submittedName>
</protein>
<dbReference type="EMBL" id="GL882881">
    <property type="protein sequence ID" value="EGF82148.1"/>
    <property type="molecule type" value="Genomic_DNA"/>
</dbReference>
<name>F4NZ73_BATDJ</name>
<sequence>MAEKIYNTKPVVRIVNGREEYRKLSEANEPEGERLSHSSFSTLLCATSCGIAREGFMKGQSSIITNIVFVQSDNMTLNRDNVAEWLRRLTRNQFLSEGADKDIDASLLVSPVIGIKAAVVFPRYARIQEFD</sequence>
<dbReference type="GeneID" id="18238229"/>
<gene>
    <name evidence="1" type="ORF">BATDEDRAFT_23496</name>
</gene>
<organism evidence="1 2">
    <name type="scientific">Batrachochytrium dendrobatidis (strain JAM81 / FGSC 10211)</name>
    <name type="common">Frog chytrid fungus</name>
    <dbReference type="NCBI Taxonomy" id="684364"/>
    <lineage>
        <taxon>Eukaryota</taxon>
        <taxon>Fungi</taxon>
        <taxon>Fungi incertae sedis</taxon>
        <taxon>Chytridiomycota</taxon>
        <taxon>Chytridiomycota incertae sedis</taxon>
        <taxon>Chytridiomycetes</taxon>
        <taxon>Rhizophydiales</taxon>
        <taxon>Rhizophydiales incertae sedis</taxon>
        <taxon>Batrachochytrium</taxon>
    </lineage>
</organism>
<dbReference type="Proteomes" id="UP000007241">
    <property type="component" value="Unassembled WGS sequence"/>
</dbReference>
<dbReference type="HOGENOM" id="CLU_1927202_0_0_1"/>
<dbReference type="AlphaFoldDB" id="F4NZ73"/>
<keyword evidence="2" id="KW-1185">Reference proteome</keyword>
<proteinExistence type="predicted"/>
<reference evidence="1 2" key="1">
    <citation type="submission" date="2009-12" db="EMBL/GenBank/DDBJ databases">
        <title>The draft genome of Batrachochytrium dendrobatidis.</title>
        <authorList>
            <consortium name="US DOE Joint Genome Institute (JGI-PGF)"/>
            <person name="Kuo A."/>
            <person name="Salamov A."/>
            <person name="Schmutz J."/>
            <person name="Lucas S."/>
            <person name="Pitluck S."/>
            <person name="Rosenblum E."/>
            <person name="Stajich J."/>
            <person name="Eisen M."/>
            <person name="Grigoriev I.V."/>
        </authorList>
    </citation>
    <scope>NUCLEOTIDE SEQUENCE [LARGE SCALE GENOMIC DNA]</scope>
    <source>
        <strain evidence="2">JAM81 / FGSC 10211</strain>
    </source>
</reference>
<evidence type="ECO:0000313" key="2">
    <source>
        <dbReference type="Proteomes" id="UP000007241"/>
    </source>
</evidence>